<dbReference type="KEGG" id="llp:GH975_01375"/>
<dbReference type="SMART" id="SM00244">
    <property type="entry name" value="PHB"/>
    <property type="match status" value="1"/>
</dbReference>
<evidence type="ECO:0000256" key="1">
    <source>
        <dbReference type="ARBA" id="ARBA00004167"/>
    </source>
</evidence>
<evidence type="ECO:0000256" key="2">
    <source>
        <dbReference type="ARBA" id="ARBA00008164"/>
    </source>
</evidence>
<dbReference type="FunFam" id="3.30.479.30:FF:000004">
    <property type="entry name" value="Putative membrane protease family, stomatin"/>
    <property type="match status" value="1"/>
</dbReference>
<dbReference type="InterPro" id="IPR050710">
    <property type="entry name" value="Band7/mec-2_domain"/>
</dbReference>
<dbReference type="Proteomes" id="UP000388235">
    <property type="component" value="Chromosome"/>
</dbReference>
<keyword evidence="5" id="KW-1185">Reference proteome</keyword>
<organism evidence="4 5">
    <name type="scientific">Litorivicinus lipolyticus</name>
    <dbReference type="NCBI Taxonomy" id="418701"/>
    <lineage>
        <taxon>Bacteria</taxon>
        <taxon>Pseudomonadati</taxon>
        <taxon>Pseudomonadota</taxon>
        <taxon>Gammaproteobacteria</taxon>
        <taxon>Oceanospirillales</taxon>
        <taxon>Litorivicinaceae</taxon>
        <taxon>Litorivicinus</taxon>
    </lineage>
</organism>
<dbReference type="AlphaFoldDB" id="A0A5Q2QE43"/>
<dbReference type="PANTHER" id="PTHR43327">
    <property type="entry name" value="STOMATIN-LIKE PROTEIN 2, MITOCHONDRIAL"/>
    <property type="match status" value="1"/>
</dbReference>
<comment type="subcellular location">
    <subcellularLocation>
        <location evidence="1">Membrane</location>
        <topology evidence="1">Single-pass membrane protein</topology>
    </subcellularLocation>
</comment>
<proteinExistence type="inferred from homology"/>
<evidence type="ECO:0000313" key="5">
    <source>
        <dbReference type="Proteomes" id="UP000388235"/>
    </source>
</evidence>
<dbReference type="RefSeq" id="WP_153712789.1">
    <property type="nucleotide sequence ID" value="NZ_CP045871.1"/>
</dbReference>
<comment type="similarity">
    <text evidence="2">Belongs to the band 7/mec-2 family.</text>
</comment>
<gene>
    <name evidence="4" type="ORF">GH975_01375</name>
</gene>
<dbReference type="OrthoDB" id="9809197at2"/>
<dbReference type="InterPro" id="IPR036013">
    <property type="entry name" value="Band_7/SPFH_dom_sf"/>
</dbReference>
<dbReference type="SUPFAM" id="SSF117892">
    <property type="entry name" value="Band 7/SPFH domain"/>
    <property type="match status" value="1"/>
</dbReference>
<protein>
    <submittedName>
        <fullName evidence="4">SPFH/Band 7/PHB domain protein</fullName>
    </submittedName>
</protein>
<dbReference type="InterPro" id="IPR001107">
    <property type="entry name" value="Band_7"/>
</dbReference>
<feature type="domain" description="Band 7" evidence="3">
    <location>
        <begin position="21"/>
        <end position="179"/>
    </location>
</feature>
<dbReference type="GO" id="GO:0005886">
    <property type="term" value="C:plasma membrane"/>
    <property type="evidence" value="ECO:0007669"/>
    <property type="project" value="UniProtKB-ARBA"/>
</dbReference>
<sequence length="302" mass="32941">MDLLSIIALLVLTLAVLFVLMGFKIVPQSDVFVVERFGKYTQTLTAGVSFIVPLVNRVAHKVSILERQLPEFTISVITKDNVEVDLKATVFFRVIDAAATVYRIREIDKALFTAATSIVRSAAGRLELDELQSSRESMNTEISSNLGEAAGVWGIEVTRTEVTDIMVDEQTKEAQRQQLNAERQRRAQIAAAEGAKRATELAADARLYESQRAAEAIRVEADADAYSVKIAADAEAEQTRLIAEAINQNGRAAVEFEVLKRQVDAIATLASSNNAKTLIMPTDVTKTLGSLSTLVDQLKGDA</sequence>
<evidence type="ECO:0000259" key="3">
    <source>
        <dbReference type="SMART" id="SM00244"/>
    </source>
</evidence>
<evidence type="ECO:0000313" key="4">
    <source>
        <dbReference type="EMBL" id="QGG79285.1"/>
    </source>
</evidence>
<dbReference type="GO" id="GO:0098552">
    <property type="term" value="C:side of membrane"/>
    <property type="evidence" value="ECO:0007669"/>
    <property type="project" value="UniProtKB-ARBA"/>
</dbReference>
<dbReference type="CDD" id="cd08829">
    <property type="entry name" value="SPFH_paraslipin"/>
    <property type="match status" value="1"/>
</dbReference>
<reference evidence="4 5" key="1">
    <citation type="submission" date="2019-11" db="EMBL/GenBank/DDBJ databases">
        <authorList>
            <person name="Khan S.A."/>
            <person name="Jeon C.O."/>
            <person name="Chun B.H."/>
        </authorList>
    </citation>
    <scope>NUCLEOTIDE SEQUENCE [LARGE SCALE GENOMIC DNA]</scope>
    <source>
        <strain evidence="4 5">IMCC 1097</strain>
    </source>
</reference>
<dbReference type="InterPro" id="IPR001972">
    <property type="entry name" value="Stomatin_HflK_fam"/>
</dbReference>
<dbReference type="Gene3D" id="3.30.479.30">
    <property type="entry name" value="Band 7 domain"/>
    <property type="match status" value="1"/>
</dbReference>
<dbReference type="PANTHER" id="PTHR43327:SF10">
    <property type="entry name" value="STOMATIN-LIKE PROTEIN 2, MITOCHONDRIAL"/>
    <property type="match status" value="1"/>
</dbReference>
<dbReference type="Pfam" id="PF01145">
    <property type="entry name" value="Band_7"/>
    <property type="match status" value="1"/>
</dbReference>
<dbReference type="EMBL" id="CP045871">
    <property type="protein sequence ID" value="QGG79285.1"/>
    <property type="molecule type" value="Genomic_DNA"/>
</dbReference>
<name>A0A5Q2QE43_9GAMM</name>
<accession>A0A5Q2QE43</accession>
<dbReference type="PRINTS" id="PR00721">
    <property type="entry name" value="STOMATIN"/>
</dbReference>